<reference evidence="1 2" key="1">
    <citation type="submission" date="2018-03" db="EMBL/GenBank/DDBJ databases">
        <title>Genomic Encyclopedia of Archaeal and Bacterial Type Strains, Phase II (KMG-II): from individual species to whole genera.</title>
        <authorList>
            <person name="Goeker M."/>
        </authorList>
    </citation>
    <scope>NUCLEOTIDE SEQUENCE [LARGE SCALE GENOMIC DNA]</scope>
    <source>
        <strain evidence="1 2">DSM 45601</strain>
    </source>
</reference>
<protein>
    <submittedName>
        <fullName evidence="1">Uncharacterized protein</fullName>
    </submittedName>
</protein>
<dbReference type="Proteomes" id="UP000237846">
    <property type="component" value="Unassembled WGS sequence"/>
</dbReference>
<keyword evidence="2" id="KW-1185">Reference proteome</keyword>
<sequence length="144" mass="15504">MRECFGVAFVLDGFLKVEPPDDPPLDMRFDVRRDFMAGARDIVFIMVATESGHIPVSLAVAESEPALLAADDVAVARLDVDFSVDRIVVSDVDGWIGGLAAPLPAGPGRYRVRGELVNHAAARAPREDEAPSPERVRIAVWPAG</sequence>
<dbReference type="EMBL" id="PVZC01000001">
    <property type="protein sequence ID" value="PRY02637.1"/>
    <property type="molecule type" value="Genomic_DNA"/>
</dbReference>
<dbReference type="AlphaFoldDB" id="A0A2T0QFC4"/>
<organism evidence="1 2">
    <name type="scientific">Allonocardiopsis opalescens</name>
    <dbReference type="NCBI Taxonomy" id="1144618"/>
    <lineage>
        <taxon>Bacteria</taxon>
        <taxon>Bacillati</taxon>
        <taxon>Actinomycetota</taxon>
        <taxon>Actinomycetes</taxon>
        <taxon>Streptosporangiales</taxon>
        <taxon>Allonocardiopsis</taxon>
    </lineage>
</organism>
<proteinExistence type="predicted"/>
<comment type="caution">
    <text evidence="1">The sequence shown here is derived from an EMBL/GenBank/DDBJ whole genome shotgun (WGS) entry which is preliminary data.</text>
</comment>
<evidence type="ECO:0000313" key="1">
    <source>
        <dbReference type="EMBL" id="PRY02637.1"/>
    </source>
</evidence>
<gene>
    <name evidence="1" type="ORF">CLV72_1011240</name>
</gene>
<evidence type="ECO:0000313" key="2">
    <source>
        <dbReference type="Proteomes" id="UP000237846"/>
    </source>
</evidence>
<name>A0A2T0QFC4_9ACTN</name>
<accession>A0A2T0QFC4</accession>